<evidence type="ECO:0000313" key="1">
    <source>
        <dbReference type="EMBL" id="KAF7831399.1"/>
    </source>
</evidence>
<accession>A0A834U075</accession>
<sequence length="36" mass="3831">MHYREAMAAFVVAEKLVGEANVAAGHAANSLKIHHS</sequence>
<dbReference type="EMBL" id="JAAIUW010000005">
    <property type="protein sequence ID" value="KAF7831399.1"/>
    <property type="molecule type" value="Genomic_DNA"/>
</dbReference>
<gene>
    <name evidence="1" type="ORF">G2W53_013732</name>
</gene>
<reference evidence="1" key="1">
    <citation type="submission" date="2020-09" db="EMBL/GenBank/DDBJ databases">
        <title>Genome-Enabled Discovery of Anthraquinone Biosynthesis in Senna tora.</title>
        <authorList>
            <person name="Kang S.-H."/>
            <person name="Pandey R.P."/>
            <person name="Lee C.-M."/>
            <person name="Sim J.-S."/>
            <person name="Jeong J.-T."/>
            <person name="Choi B.-S."/>
            <person name="Jung M."/>
            <person name="Ginzburg D."/>
            <person name="Zhao K."/>
            <person name="Won S.Y."/>
            <person name="Oh T.-J."/>
            <person name="Yu Y."/>
            <person name="Kim N.-H."/>
            <person name="Lee O.R."/>
            <person name="Lee T.-H."/>
            <person name="Bashyal P."/>
            <person name="Kim T.-S."/>
            <person name="Lee W.-H."/>
            <person name="Kawkins C."/>
            <person name="Kim C.-K."/>
            <person name="Kim J.S."/>
            <person name="Ahn B.O."/>
            <person name="Rhee S.Y."/>
            <person name="Sohng J.K."/>
        </authorList>
    </citation>
    <scope>NUCLEOTIDE SEQUENCE</scope>
    <source>
        <tissue evidence="1">Leaf</tissue>
    </source>
</reference>
<organism evidence="1 2">
    <name type="scientific">Senna tora</name>
    <dbReference type="NCBI Taxonomy" id="362788"/>
    <lineage>
        <taxon>Eukaryota</taxon>
        <taxon>Viridiplantae</taxon>
        <taxon>Streptophyta</taxon>
        <taxon>Embryophyta</taxon>
        <taxon>Tracheophyta</taxon>
        <taxon>Spermatophyta</taxon>
        <taxon>Magnoliopsida</taxon>
        <taxon>eudicotyledons</taxon>
        <taxon>Gunneridae</taxon>
        <taxon>Pentapetalae</taxon>
        <taxon>rosids</taxon>
        <taxon>fabids</taxon>
        <taxon>Fabales</taxon>
        <taxon>Fabaceae</taxon>
        <taxon>Caesalpinioideae</taxon>
        <taxon>Cassia clade</taxon>
        <taxon>Senna</taxon>
    </lineage>
</organism>
<protein>
    <submittedName>
        <fullName evidence="1">Uncharacterized protein</fullName>
    </submittedName>
</protein>
<name>A0A834U075_9FABA</name>
<proteinExistence type="predicted"/>
<comment type="caution">
    <text evidence="1">The sequence shown here is derived from an EMBL/GenBank/DDBJ whole genome shotgun (WGS) entry which is preliminary data.</text>
</comment>
<keyword evidence="2" id="KW-1185">Reference proteome</keyword>
<evidence type="ECO:0000313" key="2">
    <source>
        <dbReference type="Proteomes" id="UP000634136"/>
    </source>
</evidence>
<dbReference type="Proteomes" id="UP000634136">
    <property type="component" value="Unassembled WGS sequence"/>
</dbReference>
<dbReference type="AlphaFoldDB" id="A0A834U075"/>